<dbReference type="InterPro" id="IPR007387">
    <property type="entry name" value="TRAP_DctQ"/>
</dbReference>
<evidence type="ECO:0000256" key="6">
    <source>
        <dbReference type="ARBA" id="ARBA00022989"/>
    </source>
</evidence>
<keyword evidence="3" id="KW-1003">Cell membrane</keyword>
<feature type="region of interest" description="Disordered" evidence="10">
    <location>
        <begin position="1"/>
        <end position="28"/>
    </location>
</feature>
<organism evidence="12 13">
    <name type="scientific">Salinicola endophyticus</name>
    <dbReference type="NCBI Taxonomy" id="1949083"/>
    <lineage>
        <taxon>Bacteria</taxon>
        <taxon>Pseudomonadati</taxon>
        <taxon>Pseudomonadota</taxon>
        <taxon>Gammaproteobacteria</taxon>
        <taxon>Oceanospirillales</taxon>
        <taxon>Halomonadaceae</taxon>
        <taxon>Salinicola</taxon>
    </lineage>
</organism>
<evidence type="ECO:0000313" key="13">
    <source>
        <dbReference type="Proteomes" id="UP001321526"/>
    </source>
</evidence>
<evidence type="ECO:0000256" key="8">
    <source>
        <dbReference type="ARBA" id="ARBA00038436"/>
    </source>
</evidence>
<accession>A0ABY8FHD3</accession>
<keyword evidence="6 9" id="KW-1133">Transmembrane helix</keyword>
<dbReference type="PANTHER" id="PTHR35011:SF10">
    <property type="entry name" value="TRAP TRANSPORTER SMALL PERMEASE PROTEIN"/>
    <property type="match status" value="1"/>
</dbReference>
<reference evidence="12 13" key="1">
    <citation type="submission" date="2019-01" db="EMBL/GenBank/DDBJ databases">
        <title>Genome sequence of Salinicola endophyticus REST5.</title>
        <authorList>
            <person name="Nascimento F.X."/>
        </authorList>
    </citation>
    <scope>NUCLEOTIDE SEQUENCE [LARGE SCALE GENOMIC DNA]</scope>
    <source>
        <strain evidence="12 13">REST5</strain>
    </source>
</reference>
<evidence type="ECO:0000256" key="4">
    <source>
        <dbReference type="ARBA" id="ARBA00022519"/>
    </source>
</evidence>
<feature type="transmembrane region" description="Helical" evidence="9">
    <location>
        <begin position="160"/>
        <end position="180"/>
    </location>
</feature>
<gene>
    <name evidence="12" type="ORF">EVC62_11205</name>
</gene>
<evidence type="ECO:0000256" key="5">
    <source>
        <dbReference type="ARBA" id="ARBA00022692"/>
    </source>
</evidence>
<evidence type="ECO:0000313" key="12">
    <source>
        <dbReference type="EMBL" id="WFF42022.1"/>
    </source>
</evidence>
<evidence type="ECO:0000256" key="2">
    <source>
        <dbReference type="ARBA" id="ARBA00022448"/>
    </source>
</evidence>
<keyword evidence="2 9" id="KW-0813">Transport</keyword>
<sequence>MKRRSPRSCRPLANNPEPIMSAIPSPPSTEPASAGSLFDVIATGVRCLAGLGLVALVILVSAEIVSRFFFAYSLRVVEELAGYIVVGLTLFGASLAVRKNSLFQVGFLFDALPHGVKRLLNLVYLMLSLAVCGVLIWYALQLVESSYTRGNVAPTFLMTPLWMPQLLIPLGLTFIAVFLVERMILTLRQGGTA</sequence>
<keyword evidence="13" id="KW-1185">Reference proteome</keyword>
<dbReference type="InterPro" id="IPR055348">
    <property type="entry name" value="DctQ"/>
</dbReference>
<keyword evidence="5 9" id="KW-0812">Transmembrane</keyword>
<feature type="transmembrane region" description="Helical" evidence="9">
    <location>
        <begin position="119"/>
        <end position="140"/>
    </location>
</feature>
<dbReference type="PANTHER" id="PTHR35011">
    <property type="entry name" value="2,3-DIKETO-L-GULONATE TRAP TRANSPORTER SMALL PERMEASE PROTEIN YIAM"/>
    <property type="match status" value="1"/>
</dbReference>
<feature type="transmembrane region" description="Helical" evidence="9">
    <location>
        <begin position="48"/>
        <end position="74"/>
    </location>
</feature>
<comment type="subunit">
    <text evidence="9">The complex comprises the extracytoplasmic solute receptor protein and the two transmembrane proteins.</text>
</comment>
<keyword evidence="4 9" id="KW-0997">Cell inner membrane</keyword>
<evidence type="ECO:0000256" key="3">
    <source>
        <dbReference type="ARBA" id="ARBA00022475"/>
    </source>
</evidence>
<comment type="function">
    <text evidence="9">Part of the tripartite ATP-independent periplasmic (TRAP) transport system.</text>
</comment>
<evidence type="ECO:0000256" key="1">
    <source>
        <dbReference type="ARBA" id="ARBA00004429"/>
    </source>
</evidence>
<evidence type="ECO:0000256" key="10">
    <source>
        <dbReference type="SAM" id="MobiDB-lite"/>
    </source>
</evidence>
<dbReference type="Proteomes" id="UP001321526">
    <property type="component" value="Chromosome"/>
</dbReference>
<evidence type="ECO:0000256" key="7">
    <source>
        <dbReference type="ARBA" id="ARBA00023136"/>
    </source>
</evidence>
<feature type="transmembrane region" description="Helical" evidence="9">
    <location>
        <begin position="80"/>
        <end position="98"/>
    </location>
</feature>
<protein>
    <recommendedName>
        <fullName evidence="9">TRAP transporter small permease protein</fullName>
    </recommendedName>
</protein>
<dbReference type="EMBL" id="CP035631">
    <property type="protein sequence ID" value="WFF42022.1"/>
    <property type="molecule type" value="Genomic_DNA"/>
</dbReference>
<evidence type="ECO:0000256" key="9">
    <source>
        <dbReference type="RuleBase" id="RU369079"/>
    </source>
</evidence>
<name>A0ABY8FHD3_9GAMM</name>
<comment type="subcellular location">
    <subcellularLocation>
        <location evidence="1 9">Cell inner membrane</location>
        <topology evidence="1 9">Multi-pass membrane protein</topology>
    </subcellularLocation>
</comment>
<keyword evidence="7 9" id="KW-0472">Membrane</keyword>
<comment type="similarity">
    <text evidence="8 9">Belongs to the TRAP transporter small permease family.</text>
</comment>
<proteinExistence type="inferred from homology"/>
<evidence type="ECO:0000259" key="11">
    <source>
        <dbReference type="Pfam" id="PF04290"/>
    </source>
</evidence>
<feature type="domain" description="Tripartite ATP-independent periplasmic transporters DctQ component" evidence="11">
    <location>
        <begin position="56"/>
        <end position="188"/>
    </location>
</feature>
<dbReference type="Pfam" id="PF04290">
    <property type="entry name" value="DctQ"/>
    <property type="match status" value="1"/>
</dbReference>